<evidence type="ECO:0000313" key="2">
    <source>
        <dbReference type="EMBL" id="MVN88304.1"/>
    </source>
</evidence>
<dbReference type="InterPro" id="IPR023346">
    <property type="entry name" value="Lysozyme-like_dom_sf"/>
</dbReference>
<accession>A0A7C9MSS3</accession>
<protein>
    <submittedName>
        <fullName evidence="2">Secretion activator protein</fullName>
    </submittedName>
</protein>
<comment type="caution">
    <text evidence="2">The sequence shown here is derived from an EMBL/GenBank/DDBJ whole genome shotgun (WGS) entry which is preliminary data.</text>
</comment>
<dbReference type="EMBL" id="WQLB01000026">
    <property type="protein sequence ID" value="MVN88304.1"/>
    <property type="molecule type" value="Genomic_DNA"/>
</dbReference>
<dbReference type="CDD" id="cd13926">
    <property type="entry name" value="N-acetylmuramidase_GH108"/>
    <property type="match status" value="1"/>
</dbReference>
<dbReference type="Pfam" id="PF05838">
    <property type="entry name" value="Glyco_hydro_108"/>
    <property type="match status" value="1"/>
</dbReference>
<feature type="domain" description="TtsA-like Glycoside hydrolase family 108" evidence="1">
    <location>
        <begin position="9"/>
        <end position="96"/>
    </location>
</feature>
<dbReference type="AlphaFoldDB" id="A0A7C9MSS3"/>
<dbReference type="RefSeq" id="WP_157460364.1">
    <property type="nucleotide sequence ID" value="NZ_WQLB01000026.1"/>
</dbReference>
<gene>
    <name evidence="2" type="ORF">GO986_16280</name>
</gene>
<reference evidence="2 3" key="1">
    <citation type="submission" date="2019-12" db="EMBL/GenBank/DDBJ databases">
        <title>Deinococcus sp. HMF7620 Genome sequencing and assembly.</title>
        <authorList>
            <person name="Kang H."/>
            <person name="Kim H."/>
            <person name="Joh K."/>
        </authorList>
    </citation>
    <scope>NUCLEOTIDE SEQUENCE [LARGE SCALE GENOMIC DNA]</scope>
    <source>
        <strain evidence="2 3">HMF7620</strain>
    </source>
</reference>
<keyword evidence="3" id="KW-1185">Reference proteome</keyword>
<dbReference type="Gene3D" id="1.20.141.10">
    <property type="entry name" value="Chitosanase, subunit A, domain 1"/>
    <property type="match status" value="1"/>
</dbReference>
<proteinExistence type="predicted"/>
<dbReference type="InterPro" id="IPR008565">
    <property type="entry name" value="TtsA-like_GH18_dom"/>
</dbReference>
<evidence type="ECO:0000259" key="1">
    <source>
        <dbReference type="Pfam" id="PF05838"/>
    </source>
</evidence>
<dbReference type="SUPFAM" id="SSF53955">
    <property type="entry name" value="Lysozyme-like"/>
    <property type="match status" value="1"/>
</dbReference>
<name>A0A7C9MSS3_9DEIO</name>
<dbReference type="Proteomes" id="UP000483286">
    <property type="component" value="Unassembled WGS sequence"/>
</dbReference>
<sequence length="204" mass="22503">MTDFNEAFRIIIGHEGGYTADPHDRGNWTSGVIGQGQLRGTKWGIAAHANPTLDIKNLTLDDARRIYQTRYWSAIGAEQLPPPLALVAFDTAVNSGVGRAREFLARTRDWRQFLNLRLAFLRSLSTYARYGRGWENRVATLTRQAAAWEARGTPVPPKAAPQENIVPLLLPDGTPLPGYSRARVMVRASGDGLKIIAIPDGKEV</sequence>
<organism evidence="2 3">
    <name type="scientific">Deinococcus arboris</name>
    <dbReference type="NCBI Taxonomy" id="2682977"/>
    <lineage>
        <taxon>Bacteria</taxon>
        <taxon>Thermotogati</taxon>
        <taxon>Deinococcota</taxon>
        <taxon>Deinococci</taxon>
        <taxon>Deinococcales</taxon>
        <taxon>Deinococcaceae</taxon>
        <taxon>Deinococcus</taxon>
    </lineage>
</organism>
<evidence type="ECO:0000313" key="3">
    <source>
        <dbReference type="Proteomes" id="UP000483286"/>
    </source>
</evidence>